<keyword evidence="1" id="KW-0472">Membrane</keyword>
<proteinExistence type="predicted"/>
<comment type="caution">
    <text evidence="3">The sequence shown here is derived from an EMBL/GenBank/DDBJ whole genome shotgun (WGS) entry which is preliminary data.</text>
</comment>
<reference evidence="3 4" key="1">
    <citation type="journal article" date="2019" name="Sci. Rep.">
        <title>Orb-weaving spider Araneus ventricosus genome elucidates the spidroin gene catalogue.</title>
        <authorList>
            <person name="Kono N."/>
            <person name="Nakamura H."/>
            <person name="Ohtoshi R."/>
            <person name="Moran D.A.P."/>
            <person name="Shinohara A."/>
            <person name="Yoshida Y."/>
            <person name="Fujiwara M."/>
            <person name="Mori M."/>
            <person name="Tomita M."/>
            <person name="Arakawa K."/>
        </authorList>
    </citation>
    <scope>NUCLEOTIDE SEQUENCE [LARGE SCALE GENOMIC DNA]</scope>
</reference>
<protein>
    <recommendedName>
        <fullName evidence="2">Matrix-remodeling-associated protein 7 helical domain-containing protein</fullName>
    </recommendedName>
</protein>
<dbReference type="PANTHER" id="PTHR21845:SF2">
    <property type="entry name" value="MATRIX-REMODELING-ASSOCIATED PROTEIN 7"/>
    <property type="match status" value="1"/>
</dbReference>
<accession>A0A4Y2BKB0</accession>
<dbReference type="EMBL" id="BGPR01000084">
    <property type="protein sequence ID" value="GBL92197.1"/>
    <property type="molecule type" value="Genomic_DNA"/>
</dbReference>
<evidence type="ECO:0000313" key="4">
    <source>
        <dbReference type="Proteomes" id="UP000499080"/>
    </source>
</evidence>
<gene>
    <name evidence="3" type="ORF">AVEN_91531_1</name>
</gene>
<feature type="transmembrane region" description="Helical" evidence="1">
    <location>
        <begin position="42"/>
        <end position="64"/>
    </location>
</feature>
<evidence type="ECO:0000256" key="1">
    <source>
        <dbReference type="SAM" id="Phobius"/>
    </source>
</evidence>
<keyword evidence="1" id="KW-0812">Transmembrane</keyword>
<name>A0A4Y2BKB0_ARAVE</name>
<evidence type="ECO:0000313" key="3">
    <source>
        <dbReference type="EMBL" id="GBL92197.1"/>
    </source>
</evidence>
<dbReference type="Pfam" id="PF25473">
    <property type="entry name" value="MXRA7_helical"/>
    <property type="match status" value="1"/>
</dbReference>
<dbReference type="AlphaFoldDB" id="A0A4Y2BKB0"/>
<dbReference type="OrthoDB" id="5983600at2759"/>
<keyword evidence="1" id="KW-1133">Transmembrane helix</keyword>
<feature type="domain" description="Matrix-remodeling-associated protein 7 helical" evidence="2">
    <location>
        <begin position="101"/>
        <end position="160"/>
    </location>
</feature>
<organism evidence="3 4">
    <name type="scientific">Araneus ventricosus</name>
    <name type="common">Orbweaver spider</name>
    <name type="synonym">Epeira ventricosa</name>
    <dbReference type="NCBI Taxonomy" id="182803"/>
    <lineage>
        <taxon>Eukaryota</taxon>
        <taxon>Metazoa</taxon>
        <taxon>Ecdysozoa</taxon>
        <taxon>Arthropoda</taxon>
        <taxon>Chelicerata</taxon>
        <taxon>Arachnida</taxon>
        <taxon>Araneae</taxon>
        <taxon>Araneomorphae</taxon>
        <taxon>Entelegynae</taxon>
        <taxon>Araneoidea</taxon>
        <taxon>Araneidae</taxon>
        <taxon>Araneus</taxon>
    </lineage>
</organism>
<dbReference type="Proteomes" id="UP000499080">
    <property type="component" value="Unassembled WGS sequence"/>
</dbReference>
<sequence>MTAFVAKYPLNTPSQSIAAHLTFLKPIDVKMFSFDFESWNDIFLEHFLVSVLISVIFVIATLIISMKYGQTKKIGERIVCSENDSEEENSFKSIPVTCLKKSPALVAEKIIQAKMTEEQRNHEFEVQQKQLAQIFELMQKQSDKFGNISLSEVREQFKLYQ</sequence>
<evidence type="ECO:0000259" key="2">
    <source>
        <dbReference type="Pfam" id="PF25473"/>
    </source>
</evidence>
<dbReference type="InterPro" id="IPR057534">
    <property type="entry name" value="MXRA7_helical"/>
</dbReference>
<keyword evidence="4" id="KW-1185">Reference proteome</keyword>
<dbReference type="PANTHER" id="PTHR21845">
    <property type="entry name" value="TRANSMEMBRANE ANCHOR PROTEIN 1"/>
    <property type="match status" value="1"/>
</dbReference>
<dbReference type="InterPro" id="IPR026622">
    <property type="entry name" value="Mxra7"/>
</dbReference>